<dbReference type="Pfam" id="PF04140">
    <property type="entry name" value="ICMT"/>
    <property type="match status" value="1"/>
</dbReference>
<comment type="subcellular location">
    <subcellularLocation>
        <location evidence="1">Membrane</location>
        <topology evidence="1">Multi-pass membrane protein</topology>
    </subcellularLocation>
</comment>
<dbReference type="AlphaFoldDB" id="A0A1D8TPZ6"/>
<evidence type="ECO:0000256" key="5">
    <source>
        <dbReference type="SAM" id="Phobius"/>
    </source>
</evidence>
<feature type="transmembrane region" description="Helical" evidence="5">
    <location>
        <begin position="6"/>
        <end position="24"/>
    </location>
</feature>
<evidence type="ECO:0000256" key="1">
    <source>
        <dbReference type="ARBA" id="ARBA00004141"/>
    </source>
</evidence>
<keyword evidence="6" id="KW-0808">Transferase</keyword>
<keyword evidence="6" id="KW-0489">Methyltransferase</keyword>
<evidence type="ECO:0000313" key="6">
    <source>
        <dbReference type="EMBL" id="AOW99684.1"/>
    </source>
</evidence>
<keyword evidence="2 5" id="KW-0812">Transmembrane</keyword>
<dbReference type="Gene3D" id="1.20.120.1630">
    <property type="match status" value="1"/>
</dbReference>
<protein>
    <submittedName>
        <fullName evidence="6">Isoprenylcysteine carboxyl methyltransferase</fullName>
    </submittedName>
</protein>
<evidence type="ECO:0000256" key="2">
    <source>
        <dbReference type="ARBA" id="ARBA00022692"/>
    </source>
</evidence>
<gene>
    <name evidence="6" type="ORF">BJP34_09640</name>
</gene>
<name>A0A1D8TPZ6_9CYAN</name>
<organism evidence="6 7">
    <name type="scientific">Moorena producens PAL-8-15-08-1</name>
    <dbReference type="NCBI Taxonomy" id="1458985"/>
    <lineage>
        <taxon>Bacteria</taxon>
        <taxon>Bacillati</taxon>
        <taxon>Cyanobacteriota</taxon>
        <taxon>Cyanophyceae</taxon>
        <taxon>Coleofasciculales</taxon>
        <taxon>Coleofasciculaceae</taxon>
        <taxon>Moorena</taxon>
    </lineage>
</organism>
<dbReference type="GO" id="GO:0016020">
    <property type="term" value="C:membrane"/>
    <property type="evidence" value="ECO:0007669"/>
    <property type="project" value="UniProtKB-SubCell"/>
</dbReference>
<feature type="transmembrane region" description="Helical" evidence="5">
    <location>
        <begin position="133"/>
        <end position="156"/>
    </location>
</feature>
<dbReference type="RefSeq" id="WP_070392163.1">
    <property type="nucleotide sequence ID" value="NZ_CP017599.1"/>
</dbReference>
<dbReference type="GO" id="GO:0032259">
    <property type="term" value="P:methylation"/>
    <property type="evidence" value="ECO:0007669"/>
    <property type="project" value="UniProtKB-KW"/>
</dbReference>
<keyword evidence="4 5" id="KW-0472">Membrane</keyword>
<feature type="transmembrane region" description="Helical" evidence="5">
    <location>
        <begin position="70"/>
        <end position="88"/>
    </location>
</feature>
<dbReference type="Proteomes" id="UP000177870">
    <property type="component" value="Chromosome"/>
</dbReference>
<sequence>MITKVIFTLIVVAVILQRLIELRISKQNATYLLTNGGREYGSNSLWIVKVLQVSWFAAMINEVWWLNRPFMPGLAAIALMLTVAGQGLRYLSMRSLKKRWTLPIITFPSKPVVNSGIYRYLKHPNWLGVILEISALPLIHTAYLTTIVFSIANALLMSRRIHTEEQALSEDTNYGDVFANQPRFIPVIGFIKGANSSR</sequence>
<feature type="transmembrane region" description="Helical" evidence="5">
    <location>
        <begin position="45"/>
        <end position="64"/>
    </location>
</feature>
<dbReference type="PANTHER" id="PTHR12714">
    <property type="entry name" value="PROTEIN-S ISOPRENYLCYSTEINE O-METHYLTRANSFERASE"/>
    <property type="match status" value="1"/>
</dbReference>
<dbReference type="OrthoDB" id="7203053at2"/>
<evidence type="ECO:0000256" key="4">
    <source>
        <dbReference type="ARBA" id="ARBA00023136"/>
    </source>
</evidence>
<dbReference type="PANTHER" id="PTHR12714:SF25">
    <property type="entry name" value="CONSERVED HYPOTHETICAL MEMBRANE PROTEIN"/>
    <property type="match status" value="1"/>
</dbReference>
<dbReference type="InterPro" id="IPR007269">
    <property type="entry name" value="ICMT_MeTrfase"/>
</dbReference>
<evidence type="ECO:0000256" key="3">
    <source>
        <dbReference type="ARBA" id="ARBA00022989"/>
    </source>
</evidence>
<dbReference type="STRING" id="1458985.BJP34_09640"/>
<dbReference type="EMBL" id="CP017599">
    <property type="protein sequence ID" value="AOW99684.1"/>
    <property type="molecule type" value="Genomic_DNA"/>
</dbReference>
<keyword evidence="3 5" id="KW-1133">Transmembrane helix</keyword>
<proteinExistence type="predicted"/>
<evidence type="ECO:0000313" key="7">
    <source>
        <dbReference type="Proteomes" id="UP000177870"/>
    </source>
</evidence>
<accession>A0A1D8TPZ6</accession>
<dbReference type="GO" id="GO:0004671">
    <property type="term" value="F:protein C-terminal S-isoprenylcysteine carboxyl O-methyltransferase activity"/>
    <property type="evidence" value="ECO:0007669"/>
    <property type="project" value="InterPro"/>
</dbReference>
<reference evidence="7" key="1">
    <citation type="submission" date="2016-10" db="EMBL/GenBank/DDBJ databases">
        <title>Comparative genomics uncovers the prolific and rare metabolic potential of the cyanobacterial genus Moorea.</title>
        <authorList>
            <person name="Leao T."/>
            <person name="Castelao G."/>
            <person name="Korobeynikov A."/>
            <person name="Monroe E.A."/>
            <person name="Podell S."/>
            <person name="Glukhov E."/>
            <person name="Allen E."/>
            <person name="Gerwick W.H."/>
            <person name="Gerwick L."/>
        </authorList>
    </citation>
    <scope>NUCLEOTIDE SEQUENCE [LARGE SCALE GENOMIC DNA]</scope>
    <source>
        <strain evidence="7">PAL-8-15-08-1</strain>
    </source>
</reference>
<dbReference type="KEGG" id="mpro:BJP34_09640"/>